<evidence type="ECO:0000256" key="1">
    <source>
        <dbReference type="SAM" id="Phobius"/>
    </source>
</evidence>
<protein>
    <submittedName>
        <fullName evidence="2">Uncharacterized protein</fullName>
    </submittedName>
</protein>
<comment type="caution">
    <text evidence="2">The sequence shown here is derived from an EMBL/GenBank/DDBJ whole genome shotgun (WGS) entry which is preliminary data.</text>
</comment>
<evidence type="ECO:0000313" key="2">
    <source>
        <dbReference type="EMBL" id="MBE9376426.1"/>
    </source>
</evidence>
<accession>A0A929BCQ2</accession>
<feature type="transmembrane region" description="Helical" evidence="1">
    <location>
        <begin position="150"/>
        <end position="169"/>
    </location>
</feature>
<organism evidence="2 3">
    <name type="scientific">Saccharopolyspora montiporae</name>
    <dbReference type="NCBI Taxonomy" id="2781240"/>
    <lineage>
        <taxon>Bacteria</taxon>
        <taxon>Bacillati</taxon>
        <taxon>Actinomycetota</taxon>
        <taxon>Actinomycetes</taxon>
        <taxon>Pseudonocardiales</taxon>
        <taxon>Pseudonocardiaceae</taxon>
        <taxon>Saccharopolyspora</taxon>
    </lineage>
</organism>
<feature type="transmembrane region" description="Helical" evidence="1">
    <location>
        <begin position="128"/>
        <end position="144"/>
    </location>
</feature>
<name>A0A929BCQ2_9PSEU</name>
<proteinExistence type="predicted"/>
<dbReference type="RefSeq" id="WP_193930082.1">
    <property type="nucleotide sequence ID" value="NZ_JADEYC010000042.1"/>
</dbReference>
<keyword evidence="1" id="KW-1133">Transmembrane helix</keyword>
<sequence length="182" mass="19935">MVDVDKQRPLAGLGWALYIPLLGTTLAGFRVPGVPRRSAHQRVRDRERRLQWWQPLALPIGWGLVFAGGFATADQAFRGWSVFTIVLGYAALVAGWFIWVNRRRDQQPAPPQPSPEQLTTVSTWGRRLCWVGGVLALVGLVAGVSSWPGVIGLLAVPVCVVVVGTRMVVVARRHASKLQNIA</sequence>
<reference evidence="2" key="1">
    <citation type="submission" date="2020-10" db="EMBL/GenBank/DDBJ databases">
        <title>Diversity and distribution of actinomycetes associated with coral in the coast of Hainan.</title>
        <authorList>
            <person name="Li F."/>
        </authorList>
    </citation>
    <scope>NUCLEOTIDE SEQUENCE</scope>
    <source>
        <strain evidence="2">HNM0983</strain>
    </source>
</reference>
<keyword evidence="3" id="KW-1185">Reference proteome</keyword>
<evidence type="ECO:0000313" key="3">
    <source>
        <dbReference type="Proteomes" id="UP000598360"/>
    </source>
</evidence>
<feature type="transmembrane region" description="Helical" evidence="1">
    <location>
        <begin position="52"/>
        <end position="73"/>
    </location>
</feature>
<feature type="transmembrane region" description="Helical" evidence="1">
    <location>
        <begin position="79"/>
        <end position="99"/>
    </location>
</feature>
<dbReference type="EMBL" id="JADEYC010000042">
    <property type="protein sequence ID" value="MBE9376426.1"/>
    <property type="molecule type" value="Genomic_DNA"/>
</dbReference>
<feature type="transmembrane region" description="Helical" evidence="1">
    <location>
        <begin position="12"/>
        <end position="31"/>
    </location>
</feature>
<keyword evidence="1" id="KW-0812">Transmembrane</keyword>
<gene>
    <name evidence="2" type="ORF">IQ251_18395</name>
</gene>
<keyword evidence="1" id="KW-0472">Membrane</keyword>
<dbReference type="AlphaFoldDB" id="A0A929BCQ2"/>
<dbReference type="Proteomes" id="UP000598360">
    <property type="component" value="Unassembled WGS sequence"/>
</dbReference>